<dbReference type="InterPro" id="IPR028081">
    <property type="entry name" value="Leu-bd"/>
</dbReference>
<evidence type="ECO:0000259" key="3">
    <source>
        <dbReference type="Pfam" id="PF13458"/>
    </source>
</evidence>
<feature type="domain" description="Leucine-binding protein" evidence="3">
    <location>
        <begin position="35"/>
        <end position="359"/>
    </location>
</feature>
<protein>
    <submittedName>
        <fullName evidence="4">ABC transporter substrate-binding protein</fullName>
    </submittedName>
</protein>
<organism evidence="4 5">
    <name type="scientific">Vibrio ostreicida</name>
    <dbReference type="NCBI Taxonomy" id="526588"/>
    <lineage>
        <taxon>Bacteria</taxon>
        <taxon>Pseudomonadati</taxon>
        <taxon>Pseudomonadota</taxon>
        <taxon>Gammaproteobacteria</taxon>
        <taxon>Vibrionales</taxon>
        <taxon>Vibrionaceae</taxon>
        <taxon>Vibrio</taxon>
    </lineage>
</organism>
<dbReference type="PANTHER" id="PTHR30483:SF6">
    <property type="entry name" value="PERIPLASMIC BINDING PROTEIN OF ABC TRANSPORTER FOR NATURAL AMINO ACIDS"/>
    <property type="match status" value="1"/>
</dbReference>
<keyword evidence="5" id="KW-1185">Reference proteome</keyword>
<evidence type="ECO:0000256" key="1">
    <source>
        <dbReference type="ARBA" id="ARBA00010062"/>
    </source>
</evidence>
<dbReference type="InterPro" id="IPR028082">
    <property type="entry name" value="Peripla_BP_I"/>
</dbReference>
<gene>
    <name evidence="4" type="ORF">QWZ16_10580</name>
</gene>
<dbReference type="PANTHER" id="PTHR30483">
    <property type="entry name" value="LEUCINE-SPECIFIC-BINDING PROTEIN"/>
    <property type="match status" value="1"/>
</dbReference>
<comment type="similarity">
    <text evidence="1">Belongs to the leucine-binding protein family.</text>
</comment>
<dbReference type="InterPro" id="IPR051010">
    <property type="entry name" value="BCAA_transport"/>
</dbReference>
<dbReference type="RefSeq" id="WP_076589326.1">
    <property type="nucleotide sequence ID" value="NZ_JABEYA020000001.1"/>
</dbReference>
<comment type="caution">
    <text evidence="4">The sequence shown here is derived from an EMBL/GenBank/DDBJ whole genome shotgun (WGS) entry which is preliminary data.</text>
</comment>
<proteinExistence type="inferred from homology"/>
<evidence type="ECO:0000256" key="2">
    <source>
        <dbReference type="ARBA" id="ARBA00022729"/>
    </source>
</evidence>
<evidence type="ECO:0000313" key="4">
    <source>
        <dbReference type="EMBL" id="MDN3610146.1"/>
    </source>
</evidence>
<dbReference type="EMBL" id="JAUFQC010000001">
    <property type="protein sequence ID" value="MDN3610146.1"/>
    <property type="molecule type" value="Genomic_DNA"/>
</dbReference>
<dbReference type="Gene3D" id="3.40.50.2300">
    <property type="match status" value="2"/>
</dbReference>
<dbReference type="SUPFAM" id="SSF53822">
    <property type="entry name" value="Periplasmic binding protein-like I"/>
    <property type="match status" value="1"/>
</dbReference>
<reference evidence="5" key="1">
    <citation type="journal article" date="2019" name="Int. J. Syst. Evol. Microbiol.">
        <title>The Global Catalogue of Microorganisms (GCM) 10K type strain sequencing project: providing services to taxonomists for standard genome sequencing and annotation.</title>
        <authorList>
            <consortium name="The Broad Institute Genomics Platform"/>
            <consortium name="The Broad Institute Genome Sequencing Center for Infectious Disease"/>
            <person name="Wu L."/>
            <person name="Ma J."/>
        </authorList>
    </citation>
    <scope>NUCLEOTIDE SEQUENCE [LARGE SCALE GENOMIC DNA]</scope>
    <source>
        <strain evidence="5">CECT 7398</strain>
    </source>
</reference>
<accession>A0ABT8BUT3</accession>
<dbReference type="Pfam" id="PF13458">
    <property type="entry name" value="Peripla_BP_6"/>
    <property type="match status" value="1"/>
</dbReference>
<evidence type="ECO:0000313" key="5">
    <source>
        <dbReference type="Proteomes" id="UP001238540"/>
    </source>
</evidence>
<name>A0ABT8BUT3_9VIBR</name>
<dbReference type="Proteomes" id="UP001238540">
    <property type="component" value="Unassembled WGS sequence"/>
</dbReference>
<sequence>MARVIFYIFVVLYGSLVQGAKPEVLRVYLDADRTGHLESALSIEHGVKVAFAQVNNQLSDIPVEFVTTDHRGNVLRSKKNMERFIKDANGLVYIGGLHSPPFIRYREYINQSKMLTLVPWAAGTPITRYPSAEDNYVFRLSVDDSKVGNILVNYALKQKCQQPHLILENTGWGKSNYRAMMSALPENLTDRVQTSWFNWGIKDVDARILIREAQSSGGDCVLLVSNSREGKLIVESVAQMDIDMPIYSHWGITGGRFAQDVPYDSRNKAKLRFIQSCFNFYSSDSNSFNQAVFKDAQTLFPAHFEDTNIQAPAGFVHGYDLAKVFIEAARTVELSQDAQSNRTAMKQALESLKTPVQGLIKEYNSPFSPFDEDNFDAHEALNSNDFCMALYDENNAVKLLPKSI</sequence>
<keyword evidence="2" id="KW-0732">Signal</keyword>
<dbReference type="CDD" id="cd19979">
    <property type="entry name" value="PBP1_ABC_ligand_binding-like"/>
    <property type="match status" value="1"/>
</dbReference>